<dbReference type="RefSeq" id="XP_024506985.1">
    <property type="nucleotide sequence ID" value="XM_024653516.1"/>
</dbReference>
<sequence length="122" mass="14279">MYLFSRKFIGSILCAIFITTVFRVTVSQKRYVIPPGMDESRFPEPLWDADAPNCEPEREPCGFYTFPVGSRSNMKWVKSWCKCGQGYLCSYHKTDTKMRVYRQVCQSPSEAYRFEDGFRRGI</sequence>
<dbReference type="AlphaFoldDB" id="A0A090LJT8"/>
<dbReference type="EMBL" id="LN609529">
    <property type="protein sequence ID" value="CEF67785.1"/>
    <property type="molecule type" value="Genomic_DNA"/>
</dbReference>
<reference evidence="1 2" key="1">
    <citation type="submission" date="2014-09" db="EMBL/GenBank/DDBJ databases">
        <authorList>
            <person name="Martin A.A."/>
        </authorList>
    </citation>
    <scope>NUCLEOTIDE SEQUENCE</scope>
    <source>
        <strain evidence="2">ED321</strain>
        <strain evidence="1">ED321 Heterogonic</strain>
    </source>
</reference>
<accession>A0A090LJT8</accession>
<dbReference type="CTD" id="36380150"/>
<dbReference type="OrthoDB" id="5845946at2759"/>
<dbReference type="WormBase" id="SRAE_2000244700">
    <property type="protein sequence ID" value="SRP00772"/>
    <property type="gene ID" value="WBGene00262657"/>
</dbReference>
<name>A0A090LJT8_STRRB</name>
<organism evidence="1">
    <name type="scientific">Strongyloides ratti</name>
    <name type="common">Parasitic roundworm</name>
    <dbReference type="NCBI Taxonomy" id="34506"/>
    <lineage>
        <taxon>Eukaryota</taxon>
        <taxon>Metazoa</taxon>
        <taxon>Ecdysozoa</taxon>
        <taxon>Nematoda</taxon>
        <taxon>Chromadorea</taxon>
        <taxon>Rhabditida</taxon>
        <taxon>Tylenchina</taxon>
        <taxon>Panagrolaimomorpha</taxon>
        <taxon>Strongyloidoidea</taxon>
        <taxon>Strongyloididae</taxon>
        <taxon>Strongyloides</taxon>
    </lineage>
</organism>
<evidence type="ECO:0000313" key="4">
    <source>
        <dbReference type="WormBase" id="SRAE_2000244700"/>
    </source>
</evidence>
<dbReference type="OMA" id="ERTDMKM"/>
<gene>
    <name evidence="1 3 4" type="ORF">SRAE_2000244700</name>
</gene>
<dbReference type="Proteomes" id="UP000035682">
    <property type="component" value="Unplaced"/>
</dbReference>
<evidence type="ECO:0000313" key="1">
    <source>
        <dbReference type="EMBL" id="CEF67785.1"/>
    </source>
</evidence>
<protein>
    <submittedName>
        <fullName evidence="3">Secreted protein</fullName>
    </submittedName>
</protein>
<proteinExistence type="predicted"/>
<evidence type="ECO:0000313" key="2">
    <source>
        <dbReference type="Proteomes" id="UP000035682"/>
    </source>
</evidence>
<reference evidence="3" key="2">
    <citation type="submission" date="2020-12" db="UniProtKB">
        <authorList>
            <consortium name="WormBaseParasite"/>
        </authorList>
    </citation>
    <scope>IDENTIFICATION</scope>
</reference>
<keyword evidence="2" id="KW-1185">Reference proteome</keyword>
<evidence type="ECO:0000313" key="3">
    <source>
        <dbReference type="WBParaSite" id="SRAE_2000244700.1"/>
    </source>
</evidence>
<dbReference type="WBParaSite" id="SRAE_2000244700.1">
    <property type="protein sequence ID" value="SRAE_2000244700.1"/>
    <property type="gene ID" value="WBGene00262657"/>
</dbReference>
<dbReference type="GeneID" id="36380150"/>